<sequence length="96" mass="11071">MVSLNSIIMTTVIVFGVFDNYTYAIIDYEPDVCMEKLQSISHNTNQNISTEPDFNCIHYRGMSMKPSTDHGYEMLFQGYIQASLEFEMLLLALLWS</sequence>
<gene>
    <name evidence="2" type="ORF">CINCED_3A021771</name>
</gene>
<organism evidence="2 3">
    <name type="scientific">Cinara cedri</name>
    <dbReference type="NCBI Taxonomy" id="506608"/>
    <lineage>
        <taxon>Eukaryota</taxon>
        <taxon>Metazoa</taxon>
        <taxon>Ecdysozoa</taxon>
        <taxon>Arthropoda</taxon>
        <taxon>Hexapoda</taxon>
        <taxon>Insecta</taxon>
        <taxon>Pterygota</taxon>
        <taxon>Neoptera</taxon>
        <taxon>Paraneoptera</taxon>
        <taxon>Hemiptera</taxon>
        <taxon>Sternorrhyncha</taxon>
        <taxon>Aphidomorpha</taxon>
        <taxon>Aphidoidea</taxon>
        <taxon>Aphididae</taxon>
        <taxon>Lachninae</taxon>
        <taxon>Cinara</taxon>
    </lineage>
</organism>
<evidence type="ECO:0000256" key="1">
    <source>
        <dbReference type="SAM" id="SignalP"/>
    </source>
</evidence>
<reference evidence="2 3" key="1">
    <citation type="submission" date="2019-08" db="EMBL/GenBank/DDBJ databases">
        <authorList>
            <person name="Alioto T."/>
            <person name="Alioto T."/>
            <person name="Gomez Garrido J."/>
        </authorList>
    </citation>
    <scope>NUCLEOTIDE SEQUENCE [LARGE SCALE GENOMIC DNA]</scope>
</reference>
<accession>A0A5E4NEJ2</accession>
<name>A0A5E4NEJ2_9HEMI</name>
<proteinExistence type="predicted"/>
<protein>
    <submittedName>
        <fullName evidence="2">Uncharacterized protein</fullName>
    </submittedName>
</protein>
<dbReference type="AlphaFoldDB" id="A0A5E4NEJ2"/>
<dbReference type="Proteomes" id="UP000325440">
    <property type="component" value="Unassembled WGS sequence"/>
</dbReference>
<dbReference type="EMBL" id="CABPRJ010002368">
    <property type="protein sequence ID" value="VVC43284.1"/>
    <property type="molecule type" value="Genomic_DNA"/>
</dbReference>
<feature type="chain" id="PRO_5023068673" evidence="1">
    <location>
        <begin position="25"/>
        <end position="96"/>
    </location>
</feature>
<evidence type="ECO:0000313" key="3">
    <source>
        <dbReference type="Proteomes" id="UP000325440"/>
    </source>
</evidence>
<keyword evidence="1" id="KW-0732">Signal</keyword>
<evidence type="ECO:0000313" key="2">
    <source>
        <dbReference type="EMBL" id="VVC43284.1"/>
    </source>
</evidence>
<feature type="signal peptide" evidence="1">
    <location>
        <begin position="1"/>
        <end position="24"/>
    </location>
</feature>
<keyword evidence="3" id="KW-1185">Reference proteome</keyword>